<dbReference type="GO" id="GO:0060070">
    <property type="term" value="P:canonical Wnt signaling pathway"/>
    <property type="evidence" value="ECO:0007669"/>
    <property type="project" value="TreeGrafter"/>
</dbReference>
<feature type="transmembrane region" description="Helical" evidence="5">
    <location>
        <begin position="6"/>
        <end position="29"/>
    </location>
</feature>
<dbReference type="GO" id="GO:0035567">
    <property type="term" value="P:non-canonical Wnt signaling pathway"/>
    <property type="evidence" value="ECO:0007669"/>
    <property type="project" value="TreeGrafter"/>
</dbReference>
<dbReference type="GO" id="GO:0042813">
    <property type="term" value="F:Wnt receptor activity"/>
    <property type="evidence" value="ECO:0007669"/>
    <property type="project" value="TreeGrafter"/>
</dbReference>
<evidence type="ECO:0000256" key="3">
    <source>
        <dbReference type="PROSITE-ProRule" id="PRU00090"/>
    </source>
</evidence>
<evidence type="ECO:0000259" key="6">
    <source>
        <dbReference type="PROSITE" id="PS50038"/>
    </source>
</evidence>
<dbReference type="SUPFAM" id="SSF63501">
    <property type="entry name" value="Frizzled cysteine-rich domain"/>
    <property type="match status" value="2"/>
</dbReference>
<sequence length="328" mass="37243">MKQHAAPHFSLITTIILWTILSTIFLGLTNGDVTKKPKKQGSNAVIPVKKTKESKGPNSKKQLKGGNTNSKLGCEEIYLPMCKGLVPYTHTKLPNRFNHTTQLEVYRELEHLWAYMDHVCSRNIRIQACGTYLPKCNGKLPAQVPCKKTCMLAKKRCAVSLKETMGLNWADKFECKGLPSKNCLRPVKEIKCQYEHTNCVDNSVIPICGNLTFTWGIMPNMFGQCSLEEVNTEIKQFEDLIATNCHLNLKFLLCGVYSPFCIRSDVPFTFPCREICEEIREACAPHYHRLYHDLPWPQKLQCHRYPSSTSTDNECVMPNEGSTFFGGK</sequence>
<dbReference type="InterPro" id="IPR020067">
    <property type="entry name" value="Frizzled_dom"/>
</dbReference>
<evidence type="ECO:0000313" key="7">
    <source>
        <dbReference type="EMBL" id="CEK66965.1"/>
    </source>
</evidence>
<reference evidence="7" key="1">
    <citation type="submission" date="2014-12" db="EMBL/GenBank/DDBJ databases">
        <title>Insight into the proteome of Arion vulgaris.</title>
        <authorList>
            <person name="Aradska J."/>
            <person name="Bulat T."/>
            <person name="Smidak R."/>
            <person name="Sarate P."/>
            <person name="Gangsoo J."/>
            <person name="Sialana F."/>
            <person name="Bilban M."/>
            <person name="Lubec G."/>
        </authorList>
    </citation>
    <scope>NUCLEOTIDE SEQUENCE</scope>
    <source>
        <tissue evidence="7">Skin</tissue>
    </source>
</reference>
<dbReference type="InterPro" id="IPR015526">
    <property type="entry name" value="Frizzled/SFRP"/>
</dbReference>
<keyword evidence="5" id="KW-1133">Transmembrane helix</keyword>
<keyword evidence="5" id="KW-0812">Transmembrane</keyword>
<accession>A0A0B6ZGZ0</accession>
<dbReference type="AlphaFoldDB" id="A0A0B6ZGZ0"/>
<keyword evidence="2 3" id="KW-1015">Disulfide bond</keyword>
<comment type="caution">
    <text evidence="3">Lacks conserved residue(s) required for the propagation of feature annotation.</text>
</comment>
<feature type="compositionally biased region" description="Polar residues" evidence="4">
    <location>
        <begin position="56"/>
        <end position="67"/>
    </location>
</feature>
<feature type="domain" description="FZ" evidence="6">
    <location>
        <begin position="194"/>
        <end position="318"/>
    </location>
</feature>
<keyword evidence="1" id="KW-0217">Developmental protein</keyword>
<dbReference type="PANTHER" id="PTHR11309:SF126">
    <property type="entry name" value="FRIZZLED-2"/>
    <property type="match status" value="1"/>
</dbReference>
<dbReference type="PANTHER" id="PTHR11309">
    <property type="entry name" value="FRIZZLED"/>
    <property type="match status" value="1"/>
</dbReference>
<evidence type="ECO:0000256" key="5">
    <source>
        <dbReference type="SAM" id="Phobius"/>
    </source>
</evidence>
<evidence type="ECO:0000256" key="4">
    <source>
        <dbReference type="SAM" id="MobiDB-lite"/>
    </source>
</evidence>
<proteinExistence type="predicted"/>
<evidence type="ECO:0000256" key="2">
    <source>
        <dbReference type="ARBA" id="ARBA00023157"/>
    </source>
</evidence>
<protein>
    <recommendedName>
        <fullName evidence="6">FZ domain-containing protein</fullName>
    </recommendedName>
</protein>
<dbReference type="InterPro" id="IPR036790">
    <property type="entry name" value="Frizzled_dom_sf"/>
</dbReference>
<dbReference type="EMBL" id="HACG01020100">
    <property type="protein sequence ID" value="CEK66965.1"/>
    <property type="molecule type" value="Transcribed_RNA"/>
</dbReference>
<evidence type="ECO:0000256" key="1">
    <source>
        <dbReference type="ARBA" id="ARBA00022473"/>
    </source>
</evidence>
<feature type="disulfide bond" evidence="3">
    <location>
        <begin position="208"/>
        <end position="254"/>
    </location>
</feature>
<name>A0A0B6ZGZ0_9EUPU</name>
<dbReference type="Pfam" id="PF01392">
    <property type="entry name" value="Fz"/>
    <property type="match status" value="2"/>
</dbReference>
<feature type="region of interest" description="Disordered" evidence="4">
    <location>
        <begin position="37"/>
        <end position="67"/>
    </location>
</feature>
<dbReference type="GO" id="GO:0017147">
    <property type="term" value="F:Wnt-protein binding"/>
    <property type="evidence" value="ECO:0007669"/>
    <property type="project" value="TreeGrafter"/>
</dbReference>
<feature type="domain" description="FZ" evidence="6">
    <location>
        <begin position="69"/>
        <end position="186"/>
    </location>
</feature>
<dbReference type="PROSITE" id="PS50038">
    <property type="entry name" value="FZ"/>
    <property type="match status" value="2"/>
</dbReference>
<keyword evidence="5" id="KW-0472">Membrane</keyword>
<organism evidence="7">
    <name type="scientific">Arion vulgaris</name>
    <dbReference type="NCBI Taxonomy" id="1028688"/>
    <lineage>
        <taxon>Eukaryota</taxon>
        <taxon>Metazoa</taxon>
        <taxon>Spiralia</taxon>
        <taxon>Lophotrochozoa</taxon>
        <taxon>Mollusca</taxon>
        <taxon>Gastropoda</taxon>
        <taxon>Heterobranchia</taxon>
        <taxon>Euthyneura</taxon>
        <taxon>Panpulmonata</taxon>
        <taxon>Eupulmonata</taxon>
        <taxon>Stylommatophora</taxon>
        <taxon>Helicina</taxon>
        <taxon>Arionoidea</taxon>
        <taxon>Arionidae</taxon>
        <taxon>Arion</taxon>
    </lineage>
</organism>
<dbReference type="GO" id="GO:0005886">
    <property type="term" value="C:plasma membrane"/>
    <property type="evidence" value="ECO:0007669"/>
    <property type="project" value="TreeGrafter"/>
</dbReference>
<dbReference type="Gene3D" id="1.10.2000.10">
    <property type="entry name" value="Frizzled cysteine-rich domain"/>
    <property type="match status" value="2"/>
</dbReference>
<dbReference type="SMART" id="SM00063">
    <property type="entry name" value="FRI"/>
    <property type="match status" value="2"/>
</dbReference>
<feature type="disulfide bond" evidence="3">
    <location>
        <begin position="245"/>
        <end position="283"/>
    </location>
</feature>
<gene>
    <name evidence="7" type="primary">ORF60825</name>
</gene>